<proteinExistence type="predicted"/>
<gene>
    <name evidence="3" type="ORF">NYM_LOCUS25360</name>
</gene>
<dbReference type="SMART" id="SM00886">
    <property type="entry name" value="Dabb"/>
    <property type="match status" value="2"/>
</dbReference>
<organism evidence="3">
    <name type="scientific">Nymphaea colorata</name>
    <name type="common">pocket water lily</name>
    <dbReference type="NCBI Taxonomy" id="210225"/>
    <lineage>
        <taxon>Eukaryota</taxon>
        <taxon>Viridiplantae</taxon>
        <taxon>Streptophyta</taxon>
        <taxon>Embryophyta</taxon>
        <taxon>Tracheophyta</taxon>
        <taxon>Spermatophyta</taxon>
        <taxon>Magnoliopsida</taxon>
        <taxon>Nymphaeales</taxon>
        <taxon>Nymphaeaceae</taxon>
        <taxon>Nymphaea</taxon>
    </lineage>
</organism>
<protein>
    <recommendedName>
        <fullName evidence="2">Stress-response A/B barrel domain-containing protein</fullName>
    </recommendedName>
</protein>
<dbReference type="InterPro" id="IPR044662">
    <property type="entry name" value="HS1/DABB1-like"/>
</dbReference>
<dbReference type="AlphaFoldDB" id="A0A5K1FV35"/>
<accession>A0A5K1FV35</accession>
<dbReference type="InterPro" id="IPR013097">
    <property type="entry name" value="Dabb"/>
</dbReference>
<dbReference type="Pfam" id="PF07876">
    <property type="entry name" value="Dabb"/>
    <property type="match status" value="2"/>
</dbReference>
<evidence type="ECO:0000313" key="3">
    <source>
        <dbReference type="EMBL" id="VVW68535.1"/>
    </source>
</evidence>
<dbReference type="OMA" id="SPIAFTH"/>
<dbReference type="EMBL" id="LR721786">
    <property type="protein sequence ID" value="VVW68535.1"/>
    <property type="molecule type" value="Genomic_DNA"/>
</dbReference>
<sequence>MLLRLSASSFLHQNHFRAASIFGHPIPGRKSHRNLSFPLPRAAAAGRGSMSTAAATTHDPSSVVEHIVLFDVKPETETEKVEAMLSGLRSLSSLETVLYLTAGPIHRLRSSSLGFTHLLYGRYPTKQALADYSAHPSHVKVVQERVLPISRDVMAVDWVADLEGGPAIPSATAAFRLTLVKPRPDLDEASQKEIGQVLEGIRCSLPSSLQVSFGENFSPARAKGFGWGLMSFFPGVDGINAIDSDEDLVKAQKEKVKDLVDSVIVVDYEYPQPIPPLPPSL</sequence>
<reference evidence="3" key="1">
    <citation type="submission" date="2019-09" db="EMBL/GenBank/DDBJ databases">
        <authorList>
            <person name="Zhang L."/>
        </authorList>
    </citation>
    <scope>NUCLEOTIDE SEQUENCE</scope>
</reference>
<dbReference type="Gramene" id="NC8G0214360.1">
    <property type="protein sequence ID" value="NC8G0214360.1:cds"/>
    <property type="gene ID" value="NC8G0214360"/>
</dbReference>
<name>A0A5K1FV35_9MAGN</name>
<dbReference type="PANTHER" id="PTHR33178:SF3">
    <property type="entry name" value="STRESS-RESPONSE A_B BARREL DOMAIN-CONTAINING PROTEIN UP3"/>
    <property type="match status" value="1"/>
</dbReference>
<comment type="subunit">
    <text evidence="1">Homodimer.</text>
</comment>
<dbReference type="PROSITE" id="PS51502">
    <property type="entry name" value="S_R_A_B_BARREL"/>
    <property type="match status" value="2"/>
</dbReference>
<evidence type="ECO:0000259" key="2">
    <source>
        <dbReference type="PROSITE" id="PS51502"/>
    </source>
</evidence>
<feature type="domain" description="Stress-response A/B barrel" evidence="2">
    <location>
        <begin position="64"/>
        <end position="158"/>
    </location>
</feature>
<dbReference type="Gene3D" id="3.30.70.100">
    <property type="match status" value="2"/>
</dbReference>
<dbReference type="OrthoDB" id="42919at2759"/>
<dbReference type="PANTHER" id="PTHR33178">
    <property type="match status" value="1"/>
</dbReference>
<evidence type="ECO:0000256" key="1">
    <source>
        <dbReference type="ARBA" id="ARBA00011738"/>
    </source>
</evidence>
<dbReference type="SUPFAM" id="SSF54909">
    <property type="entry name" value="Dimeric alpha+beta barrel"/>
    <property type="match status" value="2"/>
</dbReference>
<dbReference type="InterPro" id="IPR011008">
    <property type="entry name" value="Dimeric_a/b-barrel"/>
</dbReference>
<feature type="domain" description="Stress-response A/B barrel" evidence="2">
    <location>
        <begin position="174"/>
        <end position="268"/>
    </location>
</feature>